<name>A0A645IBM5_9ZZZZ</name>
<comment type="caution">
    <text evidence="1">The sequence shown here is derived from an EMBL/GenBank/DDBJ whole genome shotgun (WGS) entry which is preliminary data.</text>
</comment>
<dbReference type="AlphaFoldDB" id="A0A645IBM5"/>
<accession>A0A645IBM5</accession>
<sequence length="86" mass="9979">MQLLERIGIHPRVHAASAFEIVVMKHDNLLVPRELNIQLHAITRVNRRLKRGERILRHALVSRKQPAVGKRALFKWRTLLLPAPRG</sequence>
<protein>
    <submittedName>
        <fullName evidence="1">Uncharacterized protein</fullName>
    </submittedName>
</protein>
<reference evidence="1" key="1">
    <citation type="submission" date="2019-08" db="EMBL/GenBank/DDBJ databases">
        <authorList>
            <person name="Kucharzyk K."/>
            <person name="Murdoch R.W."/>
            <person name="Higgins S."/>
            <person name="Loffler F."/>
        </authorList>
    </citation>
    <scope>NUCLEOTIDE SEQUENCE</scope>
</reference>
<organism evidence="1">
    <name type="scientific">bioreactor metagenome</name>
    <dbReference type="NCBI Taxonomy" id="1076179"/>
    <lineage>
        <taxon>unclassified sequences</taxon>
        <taxon>metagenomes</taxon>
        <taxon>ecological metagenomes</taxon>
    </lineage>
</organism>
<gene>
    <name evidence="1" type="ORF">SDC9_196287</name>
</gene>
<proteinExistence type="predicted"/>
<evidence type="ECO:0000313" key="1">
    <source>
        <dbReference type="EMBL" id="MPN48675.1"/>
    </source>
</evidence>
<dbReference type="EMBL" id="VSSQ01111212">
    <property type="protein sequence ID" value="MPN48675.1"/>
    <property type="molecule type" value="Genomic_DNA"/>
</dbReference>